<evidence type="ECO:0000313" key="2">
    <source>
        <dbReference type="Proteomes" id="UP000299102"/>
    </source>
</evidence>
<sequence>MRSEAPRGQALSVRHRVTEVTITYPIDGKSDCWRGMRVCRPPEPLTHRANATAKAVLLHVRTLNGELKLFESVTRAPGGPPAAPALARSLLLLTGSR</sequence>
<evidence type="ECO:0000313" key="1">
    <source>
        <dbReference type="EMBL" id="GBP72268.1"/>
    </source>
</evidence>
<dbReference type="EMBL" id="BGZK01001140">
    <property type="protein sequence ID" value="GBP72268.1"/>
    <property type="molecule type" value="Genomic_DNA"/>
</dbReference>
<reference evidence="1 2" key="1">
    <citation type="journal article" date="2019" name="Commun. Biol.">
        <title>The bagworm genome reveals a unique fibroin gene that provides high tensile strength.</title>
        <authorList>
            <person name="Kono N."/>
            <person name="Nakamura H."/>
            <person name="Ohtoshi R."/>
            <person name="Tomita M."/>
            <person name="Numata K."/>
            <person name="Arakawa K."/>
        </authorList>
    </citation>
    <scope>NUCLEOTIDE SEQUENCE [LARGE SCALE GENOMIC DNA]</scope>
</reference>
<gene>
    <name evidence="1" type="ORF">EVAR_24836_1</name>
</gene>
<name>A0A4C1Y8M9_EUMVA</name>
<dbReference type="Proteomes" id="UP000299102">
    <property type="component" value="Unassembled WGS sequence"/>
</dbReference>
<comment type="caution">
    <text evidence="1">The sequence shown here is derived from an EMBL/GenBank/DDBJ whole genome shotgun (WGS) entry which is preliminary data.</text>
</comment>
<keyword evidence="2" id="KW-1185">Reference proteome</keyword>
<accession>A0A4C1Y8M9</accession>
<organism evidence="1 2">
    <name type="scientific">Eumeta variegata</name>
    <name type="common">Bagworm moth</name>
    <name type="synonym">Eumeta japonica</name>
    <dbReference type="NCBI Taxonomy" id="151549"/>
    <lineage>
        <taxon>Eukaryota</taxon>
        <taxon>Metazoa</taxon>
        <taxon>Ecdysozoa</taxon>
        <taxon>Arthropoda</taxon>
        <taxon>Hexapoda</taxon>
        <taxon>Insecta</taxon>
        <taxon>Pterygota</taxon>
        <taxon>Neoptera</taxon>
        <taxon>Endopterygota</taxon>
        <taxon>Lepidoptera</taxon>
        <taxon>Glossata</taxon>
        <taxon>Ditrysia</taxon>
        <taxon>Tineoidea</taxon>
        <taxon>Psychidae</taxon>
        <taxon>Oiketicinae</taxon>
        <taxon>Eumeta</taxon>
    </lineage>
</organism>
<proteinExistence type="predicted"/>
<protein>
    <submittedName>
        <fullName evidence="1">Uncharacterized protein</fullName>
    </submittedName>
</protein>
<dbReference type="AlphaFoldDB" id="A0A4C1Y8M9"/>